<organism evidence="2 3">
    <name type="scientific">Zhongshania antarctica</name>
    <dbReference type="NCBI Taxonomy" id="641702"/>
    <lineage>
        <taxon>Bacteria</taxon>
        <taxon>Pseudomonadati</taxon>
        <taxon>Pseudomonadota</taxon>
        <taxon>Gammaproteobacteria</taxon>
        <taxon>Cellvibrionales</taxon>
        <taxon>Spongiibacteraceae</taxon>
        <taxon>Zhongshania</taxon>
    </lineage>
</organism>
<feature type="transmembrane region" description="Helical" evidence="1">
    <location>
        <begin position="255"/>
        <end position="275"/>
    </location>
</feature>
<proteinExistence type="predicted"/>
<dbReference type="Proteomes" id="UP000536640">
    <property type="component" value="Unassembled WGS sequence"/>
</dbReference>
<name>A0A840R5T5_9GAMM</name>
<evidence type="ECO:0008006" key="4">
    <source>
        <dbReference type="Google" id="ProtNLM"/>
    </source>
</evidence>
<feature type="transmembrane region" description="Helical" evidence="1">
    <location>
        <begin position="441"/>
        <end position="461"/>
    </location>
</feature>
<sequence length="465" mass="51522">MKAHRARTKNLIPMLLRWHARIGMVVGLAIIGWGLSGLSHPIISRLQPVADAFVYTLDVLPSADLLAVAEAADRAGITGAASAVRLLAWQGRPCYRLVVAGDAIWLDARSGELIPRGEQDYAVHLARHYIGDQQSAIQSVELQTAFDDDYVYVNRLLPVWRVNFARDDGMRVYVDTASDRLGTVVNNTKAITSTFFRNVHSWVFIKNTTLRLSLMSLCLVGGGLISLVGLLQYYLQWRAGRGWRQNPLLRLHRGLGLAVAITAVTFTASGLYHLWQKQFLPSIAEVPPMAAAFNKLSLDWSNLSPYLVQADLINIDDDYYFRVWARGELQYRHAANGELLADGEAVHAQALAQAYMPVDSPLVAIRSVTAFAGEYGFVNKRLPVIALDYDNAEHLSVYVEPRSGALAAVVRDSDRVEGLSFSVLHKWHFIDGLGRTARDGISAFFAAGIAFMFILGMVLYIRRLA</sequence>
<dbReference type="EMBL" id="JACHHW010000005">
    <property type="protein sequence ID" value="MBB5187866.1"/>
    <property type="molecule type" value="Genomic_DNA"/>
</dbReference>
<keyword evidence="1" id="KW-1133">Transmembrane helix</keyword>
<dbReference type="AlphaFoldDB" id="A0A840R5T5"/>
<keyword evidence="1" id="KW-0472">Membrane</keyword>
<comment type="caution">
    <text evidence="2">The sequence shown here is derived from an EMBL/GenBank/DDBJ whole genome shotgun (WGS) entry which is preliminary data.</text>
</comment>
<keyword evidence="3" id="KW-1185">Reference proteome</keyword>
<feature type="transmembrane region" description="Helical" evidence="1">
    <location>
        <begin position="214"/>
        <end position="235"/>
    </location>
</feature>
<accession>A0A840R5T5</accession>
<protein>
    <recommendedName>
        <fullName evidence="4">PepSY domain-containing protein</fullName>
    </recommendedName>
</protein>
<evidence type="ECO:0000313" key="2">
    <source>
        <dbReference type="EMBL" id="MBB5187866.1"/>
    </source>
</evidence>
<keyword evidence="1" id="KW-0812">Transmembrane</keyword>
<reference evidence="2 3" key="1">
    <citation type="submission" date="2020-08" db="EMBL/GenBank/DDBJ databases">
        <title>Genomic Encyclopedia of Type Strains, Phase IV (KMG-IV): sequencing the most valuable type-strain genomes for metagenomic binning, comparative biology and taxonomic classification.</title>
        <authorList>
            <person name="Goeker M."/>
        </authorList>
    </citation>
    <scope>NUCLEOTIDE SEQUENCE [LARGE SCALE GENOMIC DNA]</scope>
    <source>
        <strain evidence="2 3">DSM 25701</strain>
    </source>
</reference>
<evidence type="ECO:0000313" key="3">
    <source>
        <dbReference type="Proteomes" id="UP000536640"/>
    </source>
</evidence>
<feature type="transmembrane region" description="Helical" evidence="1">
    <location>
        <begin position="20"/>
        <end position="38"/>
    </location>
</feature>
<dbReference type="RefSeq" id="WP_184462794.1">
    <property type="nucleotide sequence ID" value="NZ_JACHHW010000005.1"/>
</dbReference>
<evidence type="ECO:0000256" key="1">
    <source>
        <dbReference type="SAM" id="Phobius"/>
    </source>
</evidence>
<gene>
    <name evidence="2" type="ORF">HNQ57_002144</name>
</gene>